<dbReference type="Gene3D" id="1.10.101.10">
    <property type="entry name" value="PGBD-like superfamily/PGBD"/>
    <property type="match status" value="1"/>
</dbReference>
<dbReference type="InterPro" id="IPR036365">
    <property type="entry name" value="PGBD-like_sf"/>
</dbReference>
<dbReference type="EMBL" id="AP018448">
    <property type="protein sequence ID" value="BBC33848.1"/>
    <property type="molecule type" value="Genomic_DNA"/>
</dbReference>
<dbReference type="SUPFAM" id="SSF47090">
    <property type="entry name" value="PGBD-like"/>
    <property type="match status" value="1"/>
</dbReference>
<dbReference type="Proteomes" id="UP001321542">
    <property type="component" value="Chromosome"/>
</dbReference>
<organism evidence="2 3">
    <name type="scientific">Streptomyces graminofaciens</name>
    <dbReference type="NCBI Taxonomy" id="68212"/>
    <lineage>
        <taxon>Bacteria</taxon>
        <taxon>Bacillati</taxon>
        <taxon>Actinomycetota</taxon>
        <taxon>Actinomycetes</taxon>
        <taxon>Kitasatosporales</taxon>
        <taxon>Streptomycetaceae</taxon>
        <taxon>Streptomyces</taxon>
    </lineage>
</organism>
<gene>
    <name evidence="2" type="ORF">SGFS_051420</name>
</gene>
<dbReference type="InterPro" id="IPR002477">
    <property type="entry name" value="Peptidoglycan-bd-like"/>
</dbReference>
<name>A0ABM9SBZ2_9ACTN</name>
<accession>A0ABM9SBZ2</accession>
<evidence type="ECO:0000313" key="3">
    <source>
        <dbReference type="Proteomes" id="UP001321542"/>
    </source>
</evidence>
<reference evidence="2 3" key="1">
    <citation type="journal article" date="2010" name="ChemBioChem">
        <title>Cloning and characterization of the biosynthetic gene cluster of 16-membered macrolide antibiotic FD-891: involvement of a dual functional cytochrome P450 monooxygenase catalyzing epoxidation and hydroxylation.</title>
        <authorList>
            <person name="Kudo F."/>
            <person name="Motegi A."/>
            <person name="Mizoue K."/>
            <person name="Eguchi T."/>
        </authorList>
    </citation>
    <scope>NUCLEOTIDE SEQUENCE [LARGE SCALE GENOMIC DNA]</scope>
    <source>
        <strain evidence="2 3">A-8890</strain>
    </source>
</reference>
<feature type="domain" description="Peptidoglycan binding-like" evidence="1">
    <location>
        <begin position="35"/>
        <end position="92"/>
    </location>
</feature>
<dbReference type="InterPro" id="IPR036366">
    <property type="entry name" value="PGBDSf"/>
</dbReference>
<evidence type="ECO:0000259" key="1">
    <source>
        <dbReference type="Pfam" id="PF01471"/>
    </source>
</evidence>
<proteinExistence type="predicted"/>
<evidence type="ECO:0000313" key="2">
    <source>
        <dbReference type="EMBL" id="BBC33848.1"/>
    </source>
</evidence>
<dbReference type="Pfam" id="PF01471">
    <property type="entry name" value="PG_binding_1"/>
    <property type="match status" value="1"/>
</dbReference>
<protein>
    <recommendedName>
        <fullName evidence="1">Peptidoglycan binding-like domain-containing protein</fullName>
    </recommendedName>
</protein>
<reference evidence="2 3" key="2">
    <citation type="journal article" date="2023" name="ChemBioChem">
        <title>Acyltransferase Domain Exchange between Two Independent Type I Polyketide Synthases in the Same Producer Strain of Macrolide Antibiotics.</title>
        <authorList>
            <person name="Kudo F."/>
            <person name="Kishikawa K."/>
            <person name="Tsuboi K."/>
            <person name="Kido T."/>
            <person name="Usui T."/>
            <person name="Hashimoto J."/>
            <person name="Shin-Ya K."/>
            <person name="Miyanaga A."/>
            <person name="Eguchi T."/>
        </authorList>
    </citation>
    <scope>NUCLEOTIDE SEQUENCE [LARGE SCALE GENOMIC DNA]</scope>
    <source>
        <strain evidence="2 3">A-8890</strain>
    </source>
</reference>
<keyword evidence="3" id="KW-1185">Reference proteome</keyword>
<sequence length="103" mass="10658">MGGTAAAAPQGPVTHGSRDICNFTISRPTLKLGSSGPAVRQAQCYLNHSLTGPDLTLDGVFGPVTDAATKRFQACAGIVRDGVVGAQTWSFLVFWANSTAFAC</sequence>